<gene>
    <name evidence="3" type="ORF">ACFO5T_08840</name>
</gene>
<name>A0ABV9LA75_9FLAO</name>
<dbReference type="PANTHER" id="PTHR35535:SF1">
    <property type="entry name" value="HEAT SHOCK PROTEIN HSLJ"/>
    <property type="match status" value="1"/>
</dbReference>
<evidence type="ECO:0000259" key="2">
    <source>
        <dbReference type="Pfam" id="PF03724"/>
    </source>
</evidence>
<dbReference type="Gene3D" id="2.40.128.270">
    <property type="match status" value="1"/>
</dbReference>
<dbReference type="InterPro" id="IPR005184">
    <property type="entry name" value="DUF306_Meta_HslJ"/>
</dbReference>
<feature type="domain" description="DUF306" evidence="2">
    <location>
        <begin position="29"/>
        <end position="123"/>
    </location>
</feature>
<accession>A0ABV9LA75</accession>
<dbReference type="InterPro" id="IPR053147">
    <property type="entry name" value="Hsp_HslJ-like"/>
</dbReference>
<protein>
    <submittedName>
        <fullName evidence="3">META domain-containing protein</fullName>
    </submittedName>
</protein>
<organism evidence="3 4">
    <name type="scientific">Dokdonia genika</name>
    <dbReference type="NCBI Taxonomy" id="308113"/>
    <lineage>
        <taxon>Bacteria</taxon>
        <taxon>Pseudomonadati</taxon>
        <taxon>Bacteroidota</taxon>
        <taxon>Flavobacteriia</taxon>
        <taxon>Flavobacteriales</taxon>
        <taxon>Flavobacteriaceae</taxon>
        <taxon>Dokdonia</taxon>
    </lineage>
</organism>
<sequence>MKIVCTLVLFIAGFMMGHAQLSQAPMIFTGDFMITSVAGEDVSETALSLTIDNKKRSISGTTGCNNYMTDYALRGTALQFSYVANTKRACPHDDIEQLYYDNLSEVTSFLKKGDTITLYRDSDAIITGISKKALIDNNK</sequence>
<feature type="chain" id="PRO_5046202728" evidence="1">
    <location>
        <begin position="25"/>
        <end position="139"/>
    </location>
</feature>
<dbReference type="Pfam" id="PF03724">
    <property type="entry name" value="META"/>
    <property type="match status" value="1"/>
</dbReference>
<comment type="caution">
    <text evidence="3">The sequence shown here is derived from an EMBL/GenBank/DDBJ whole genome shotgun (WGS) entry which is preliminary data.</text>
</comment>
<evidence type="ECO:0000313" key="4">
    <source>
        <dbReference type="Proteomes" id="UP001595878"/>
    </source>
</evidence>
<dbReference type="RefSeq" id="WP_380033679.1">
    <property type="nucleotide sequence ID" value="NZ_JBHSHB010000014.1"/>
</dbReference>
<dbReference type="PANTHER" id="PTHR35535">
    <property type="entry name" value="HEAT SHOCK PROTEIN HSLJ"/>
    <property type="match status" value="1"/>
</dbReference>
<proteinExistence type="predicted"/>
<dbReference type="EMBL" id="JBHSHB010000014">
    <property type="protein sequence ID" value="MFC4690530.1"/>
    <property type="molecule type" value="Genomic_DNA"/>
</dbReference>
<evidence type="ECO:0000313" key="3">
    <source>
        <dbReference type="EMBL" id="MFC4690530.1"/>
    </source>
</evidence>
<dbReference type="Proteomes" id="UP001595878">
    <property type="component" value="Unassembled WGS sequence"/>
</dbReference>
<keyword evidence="4" id="KW-1185">Reference proteome</keyword>
<feature type="signal peptide" evidence="1">
    <location>
        <begin position="1"/>
        <end position="24"/>
    </location>
</feature>
<reference evidence="4" key="1">
    <citation type="journal article" date="2019" name="Int. J. Syst. Evol. Microbiol.">
        <title>The Global Catalogue of Microorganisms (GCM) 10K type strain sequencing project: providing services to taxonomists for standard genome sequencing and annotation.</title>
        <authorList>
            <consortium name="The Broad Institute Genomics Platform"/>
            <consortium name="The Broad Institute Genome Sequencing Center for Infectious Disease"/>
            <person name="Wu L."/>
            <person name="Ma J."/>
        </authorList>
    </citation>
    <scope>NUCLEOTIDE SEQUENCE [LARGE SCALE GENOMIC DNA]</scope>
    <source>
        <strain evidence="4">CGMCC 4.7427</strain>
    </source>
</reference>
<evidence type="ECO:0000256" key="1">
    <source>
        <dbReference type="SAM" id="SignalP"/>
    </source>
</evidence>
<keyword evidence="1" id="KW-0732">Signal</keyword>
<dbReference type="InterPro" id="IPR038670">
    <property type="entry name" value="HslJ-like_sf"/>
</dbReference>